<feature type="signal peptide" evidence="15">
    <location>
        <begin position="1"/>
        <end position="16"/>
    </location>
</feature>
<protein>
    <recommendedName>
        <fullName evidence="16">Cadherin domain-containing protein</fullName>
    </recommendedName>
</protein>
<dbReference type="PANTHER" id="PTHR24028:SF146">
    <property type="entry name" value="CADHERIN 96CB, ISOFORM D-RELATED"/>
    <property type="match status" value="1"/>
</dbReference>
<evidence type="ECO:0000256" key="7">
    <source>
        <dbReference type="ARBA" id="ARBA00022837"/>
    </source>
</evidence>
<gene>
    <name evidence="17" type="ORF">DPMN_103214</name>
</gene>
<dbReference type="Pfam" id="PF00028">
    <property type="entry name" value="Cadherin"/>
    <property type="match status" value="6"/>
</dbReference>
<evidence type="ECO:0000256" key="1">
    <source>
        <dbReference type="ARBA" id="ARBA00004251"/>
    </source>
</evidence>
<dbReference type="InterPro" id="IPR020894">
    <property type="entry name" value="Cadherin_CS"/>
</dbReference>
<keyword evidence="7 12" id="KW-0106">Calcium</keyword>
<evidence type="ECO:0000313" key="17">
    <source>
        <dbReference type="EMBL" id="KAH3829980.1"/>
    </source>
</evidence>
<feature type="region of interest" description="Disordered" evidence="13">
    <location>
        <begin position="1040"/>
        <end position="1059"/>
    </location>
</feature>
<feature type="region of interest" description="Disordered" evidence="13">
    <location>
        <begin position="918"/>
        <end position="954"/>
    </location>
</feature>
<evidence type="ECO:0000256" key="14">
    <source>
        <dbReference type="SAM" id="Phobius"/>
    </source>
</evidence>
<dbReference type="Gene3D" id="2.60.40.60">
    <property type="entry name" value="Cadherins"/>
    <property type="match status" value="7"/>
</dbReference>
<evidence type="ECO:0000256" key="3">
    <source>
        <dbReference type="ARBA" id="ARBA00022692"/>
    </source>
</evidence>
<feature type="domain" description="Cadherin" evidence="16">
    <location>
        <begin position="698"/>
        <end position="790"/>
    </location>
</feature>
<dbReference type="AlphaFoldDB" id="A0A9D4H9E8"/>
<keyword evidence="18" id="KW-1185">Reference proteome</keyword>
<evidence type="ECO:0000256" key="10">
    <source>
        <dbReference type="ARBA" id="ARBA00023136"/>
    </source>
</evidence>
<dbReference type="FunFam" id="2.60.40.60:FF:000020">
    <property type="entry name" value="Dachsous cadherin-related 1b"/>
    <property type="match status" value="1"/>
</dbReference>
<dbReference type="GO" id="GO:0007156">
    <property type="term" value="P:homophilic cell adhesion via plasma membrane adhesion molecules"/>
    <property type="evidence" value="ECO:0007669"/>
    <property type="project" value="InterPro"/>
</dbReference>
<name>A0A9D4H9E8_DREPO</name>
<dbReference type="Pfam" id="PF08266">
    <property type="entry name" value="Cadherin_2"/>
    <property type="match status" value="1"/>
</dbReference>
<evidence type="ECO:0000256" key="6">
    <source>
        <dbReference type="ARBA" id="ARBA00022737"/>
    </source>
</evidence>
<evidence type="ECO:0000256" key="11">
    <source>
        <dbReference type="ARBA" id="ARBA00023180"/>
    </source>
</evidence>
<reference evidence="17" key="1">
    <citation type="journal article" date="2019" name="bioRxiv">
        <title>The Genome of the Zebra Mussel, Dreissena polymorpha: A Resource for Invasive Species Research.</title>
        <authorList>
            <person name="McCartney M.A."/>
            <person name="Auch B."/>
            <person name="Kono T."/>
            <person name="Mallez S."/>
            <person name="Zhang Y."/>
            <person name="Obille A."/>
            <person name="Becker A."/>
            <person name="Abrahante J.E."/>
            <person name="Garbe J."/>
            <person name="Badalamenti J.P."/>
            <person name="Herman A."/>
            <person name="Mangelson H."/>
            <person name="Liachko I."/>
            <person name="Sullivan S."/>
            <person name="Sone E.D."/>
            <person name="Koren S."/>
            <person name="Silverstein K.A.T."/>
            <person name="Beckman K.B."/>
            <person name="Gohl D.M."/>
        </authorList>
    </citation>
    <scope>NUCLEOTIDE SEQUENCE</scope>
    <source>
        <strain evidence="17">Duluth1</strain>
        <tissue evidence="17">Whole animal</tissue>
    </source>
</reference>
<feature type="domain" description="Cadherin" evidence="16">
    <location>
        <begin position="572"/>
        <end position="676"/>
    </location>
</feature>
<keyword evidence="10 14" id="KW-0472">Membrane</keyword>
<dbReference type="EMBL" id="JAIWYP010000004">
    <property type="protein sequence ID" value="KAH3829980.1"/>
    <property type="molecule type" value="Genomic_DNA"/>
</dbReference>
<sequence length="1059" mass="117573">MVNFVFMSACIVLVCAQDVTYHINEELPNSTLIGNVMNNSNLFSAIGGSSSASLTFFTTETEYSRFFRVDEKNSNLYTNGIIDREVICEFSEVCMLELQIVAKSTLGSFFHILKIHIFINDVNDHSPAFSRQSLTISISESVLIGKSIEIAGARDKDTSAEFSLKQYQMKPKTAGEDLPFSINFVKHLDGSSVVRLFVIKGLDRETKDTYTFDIIAEDGDEPPRQGKLSVTLRVSDINDNAPSFSAQTYNCTVNDQSTINTVIIKMNATDPDSLDNGLIKYKLSSHQSAEIFTNFQINDSTGEISLKQQLVFSPGKIFFIIVEAYDNPIDGQSLSTQAIVRVTVQNSGNNPPVIQIKLLSQKDTAEVPENASIGNVVAFVVVVDHDVGQQSIATCIIVASDFDIQRIDMSSYKVFVSRQLDYERSHSQNVTIHCQDNGARPLSTSASFTINILDINDQTPKFTEQFYSTNVREDTSVGVSILEVSASDEDAGNNSLVDFEVADGFKDVFYIERSAKRENTGVLRVGKPLDREIKSSFLFQIYAKDRGTPQRTGTATISLQITDVNDERPNFTQMPFEFYVLENLLANADVGRVTAIDKDLGMNAQVEFKMHPDFEGKVPFVVFADGKIKTNHDLDREEISRYDFKVIATDKGSSPLSNTGSVVVKVSDANDHAPEISFPKLGNNTMYVPHSVQAWHIVSRVMAKDGDEINTGNSKLRFSIEGRNDSNLFQINPNTGEIQITGPLQPADVGKIFRLELFVSDYGQPKPQVAETVMYIMITSENATMAAAQTDLLSNKNVLIAIIVGVVTVVLSVGLVAVICVIRKIDRERKLEQQMKNNNQITVDPDINGRQVFDGSITVFSLPSEDSLIEKKKKEVSFSLEDDVFSDDDLIQKSALENGHRHYKANHSFLAPGLKKVEDNHSETSGDTGTSDSGRGGSDEEMQTSMSQSPREKMMDFTRPLPPMSHQEIIPFSFKKGLSTPFRDFSRPVGFSHERGKDIEMKSHDHDRHRPVLSTMAVHTPTDSLDRSRNKVVLLQTDSGIHSDTNSTEGENHIRDCMV</sequence>
<dbReference type="FunFam" id="2.60.40.60:FF:000123">
    <property type="entry name" value="Protocadherin beta 4"/>
    <property type="match status" value="1"/>
</dbReference>
<dbReference type="SUPFAM" id="SSF49313">
    <property type="entry name" value="Cadherin-like"/>
    <property type="match status" value="7"/>
</dbReference>
<keyword evidence="5 15" id="KW-0732">Signal</keyword>
<dbReference type="InterPro" id="IPR015919">
    <property type="entry name" value="Cadherin-like_sf"/>
</dbReference>
<accession>A0A9D4H9E8</accession>
<keyword evidence="4" id="KW-0479">Metal-binding</keyword>
<evidence type="ECO:0000256" key="15">
    <source>
        <dbReference type="SAM" id="SignalP"/>
    </source>
</evidence>
<organism evidence="17 18">
    <name type="scientific">Dreissena polymorpha</name>
    <name type="common">Zebra mussel</name>
    <name type="synonym">Mytilus polymorpha</name>
    <dbReference type="NCBI Taxonomy" id="45954"/>
    <lineage>
        <taxon>Eukaryota</taxon>
        <taxon>Metazoa</taxon>
        <taxon>Spiralia</taxon>
        <taxon>Lophotrochozoa</taxon>
        <taxon>Mollusca</taxon>
        <taxon>Bivalvia</taxon>
        <taxon>Autobranchia</taxon>
        <taxon>Heteroconchia</taxon>
        <taxon>Euheterodonta</taxon>
        <taxon>Imparidentia</taxon>
        <taxon>Neoheterodontei</taxon>
        <taxon>Myida</taxon>
        <taxon>Dreissenoidea</taxon>
        <taxon>Dreissenidae</taxon>
        <taxon>Dreissena</taxon>
    </lineage>
</organism>
<evidence type="ECO:0000256" key="2">
    <source>
        <dbReference type="ARBA" id="ARBA00022475"/>
    </source>
</evidence>
<evidence type="ECO:0000256" key="8">
    <source>
        <dbReference type="ARBA" id="ARBA00022889"/>
    </source>
</evidence>
<feature type="chain" id="PRO_5038538494" description="Cadherin domain-containing protein" evidence="15">
    <location>
        <begin position="17"/>
        <end position="1059"/>
    </location>
</feature>
<dbReference type="PROSITE" id="PS50268">
    <property type="entry name" value="CADHERIN_2"/>
    <property type="match status" value="7"/>
</dbReference>
<comment type="subcellular location">
    <subcellularLocation>
        <location evidence="1">Cell membrane</location>
        <topology evidence="1">Single-pass type I membrane protein</topology>
    </subcellularLocation>
</comment>
<feature type="domain" description="Cadherin" evidence="16">
    <location>
        <begin position="245"/>
        <end position="354"/>
    </location>
</feature>
<evidence type="ECO:0000256" key="4">
    <source>
        <dbReference type="ARBA" id="ARBA00022723"/>
    </source>
</evidence>
<proteinExistence type="predicted"/>
<reference evidence="17" key="2">
    <citation type="submission" date="2020-11" db="EMBL/GenBank/DDBJ databases">
        <authorList>
            <person name="McCartney M.A."/>
            <person name="Auch B."/>
            <person name="Kono T."/>
            <person name="Mallez S."/>
            <person name="Becker A."/>
            <person name="Gohl D.M."/>
            <person name="Silverstein K.A.T."/>
            <person name="Koren S."/>
            <person name="Bechman K.B."/>
            <person name="Herman A."/>
            <person name="Abrahante J.E."/>
            <person name="Garbe J."/>
        </authorList>
    </citation>
    <scope>NUCLEOTIDE SEQUENCE</scope>
    <source>
        <strain evidence="17">Duluth1</strain>
        <tissue evidence="17">Whole animal</tissue>
    </source>
</reference>
<dbReference type="InterPro" id="IPR013164">
    <property type="entry name" value="Cadherin_N"/>
</dbReference>
<dbReference type="PANTHER" id="PTHR24028">
    <property type="entry name" value="CADHERIN-87A"/>
    <property type="match status" value="1"/>
</dbReference>
<evidence type="ECO:0000256" key="13">
    <source>
        <dbReference type="SAM" id="MobiDB-lite"/>
    </source>
</evidence>
<dbReference type="InterPro" id="IPR050174">
    <property type="entry name" value="Protocadherin/Cadherin-CA"/>
</dbReference>
<keyword evidence="2" id="KW-1003">Cell membrane</keyword>
<keyword evidence="9 14" id="KW-1133">Transmembrane helix</keyword>
<feature type="compositionally biased region" description="Basic and acidic residues" evidence="13">
    <location>
        <begin position="1050"/>
        <end position="1059"/>
    </location>
</feature>
<evidence type="ECO:0000259" key="16">
    <source>
        <dbReference type="PROSITE" id="PS50268"/>
    </source>
</evidence>
<keyword evidence="3 14" id="KW-0812">Transmembrane</keyword>
<feature type="compositionally biased region" description="Polar residues" evidence="13">
    <location>
        <begin position="1040"/>
        <end position="1049"/>
    </location>
</feature>
<evidence type="ECO:0000313" key="18">
    <source>
        <dbReference type="Proteomes" id="UP000828390"/>
    </source>
</evidence>
<feature type="transmembrane region" description="Helical" evidence="14">
    <location>
        <begin position="798"/>
        <end position="822"/>
    </location>
</feature>
<dbReference type="Proteomes" id="UP000828390">
    <property type="component" value="Unassembled WGS sequence"/>
</dbReference>
<evidence type="ECO:0000256" key="5">
    <source>
        <dbReference type="ARBA" id="ARBA00022729"/>
    </source>
</evidence>
<keyword evidence="8" id="KW-0130">Cell adhesion</keyword>
<evidence type="ECO:0000256" key="12">
    <source>
        <dbReference type="PROSITE-ProRule" id="PRU00043"/>
    </source>
</evidence>
<feature type="domain" description="Cadherin" evidence="16">
    <location>
        <begin position="130"/>
        <end position="244"/>
    </location>
</feature>
<dbReference type="GO" id="GO:0005886">
    <property type="term" value="C:plasma membrane"/>
    <property type="evidence" value="ECO:0007669"/>
    <property type="project" value="UniProtKB-SubCell"/>
</dbReference>
<keyword evidence="11" id="KW-0325">Glycoprotein</keyword>
<keyword evidence="6" id="KW-0677">Repeat</keyword>
<dbReference type="PRINTS" id="PR00205">
    <property type="entry name" value="CADHERIN"/>
</dbReference>
<dbReference type="GO" id="GO:0005509">
    <property type="term" value="F:calcium ion binding"/>
    <property type="evidence" value="ECO:0007669"/>
    <property type="project" value="UniProtKB-UniRule"/>
</dbReference>
<comment type="caution">
    <text evidence="17">The sequence shown here is derived from an EMBL/GenBank/DDBJ whole genome shotgun (WGS) entry which is preliminary data.</text>
</comment>
<dbReference type="CDD" id="cd11304">
    <property type="entry name" value="Cadherin_repeat"/>
    <property type="match status" value="7"/>
</dbReference>
<dbReference type="InterPro" id="IPR002126">
    <property type="entry name" value="Cadherin-like_dom"/>
</dbReference>
<dbReference type="FunFam" id="2.60.40.60:FF:000007">
    <property type="entry name" value="Protocadherin alpha 2"/>
    <property type="match status" value="1"/>
</dbReference>
<feature type="domain" description="Cadherin" evidence="16">
    <location>
        <begin position="43"/>
        <end position="129"/>
    </location>
</feature>
<dbReference type="PROSITE" id="PS00232">
    <property type="entry name" value="CADHERIN_1"/>
    <property type="match status" value="2"/>
</dbReference>
<evidence type="ECO:0000256" key="9">
    <source>
        <dbReference type="ARBA" id="ARBA00022989"/>
    </source>
</evidence>
<feature type="domain" description="Cadherin" evidence="16">
    <location>
        <begin position="463"/>
        <end position="571"/>
    </location>
</feature>
<feature type="domain" description="Cadherin" evidence="16">
    <location>
        <begin position="359"/>
        <end position="462"/>
    </location>
</feature>
<dbReference type="SMART" id="SM00112">
    <property type="entry name" value="CA"/>
    <property type="match status" value="7"/>
</dbReference>
<dbReference type="FunFam" id="2.60.40.60:FF:000002">
    <property type="entry name" value="Protocadherin alpha 2"/>
    <property type="match status" value="1"/>
</dbReference>